<keyword evidence="6" id="KW-0653">Protein transport</keyword>
<organism evidence="11 12">
    <name type="scientific">Hyphopichia burtonii NRRL Y-1933</name>
    <dbReference type="NCBI Taxonomy" id="984485"/>
    <lineage>
        <taxon>Eukaryota</taxon>
        <taxon>Fungi</taxon>
        <taxon>Dikarya</taxon>
        <taxon>Ascomycota</taxon>
        <taxon>Saccharomycotina</taxon>
        <taxon>Pichiomycetes</taxon>
        <taxon>Debaryomycetaceae</taxon>
        <taxon>Hyphopichia</taxon>
    </lineage>
</organism>
<keyword evidence="12" id="KW-1185">Reference proteome</keyword>
<dbReference type="InterPro" id="IPR004813">
    <property type="entry name" value="OPT"/>
</dbReference>
<dbReference type="GO" id="GO:0016020">
    <property type="term" value="C:membrane"/>
    <property type="evidence" value="ECO:0007669"/>
    <property type="project" value="UniProtKB-SubCell"/>
</dbReference>
<keyword evidence="4 10" id="KW-0812">Transmembrane</keyword>
<evidence type="ECO:0000313" key="12">
    <source>
        <dbReference type="Proteomes" id="UP000095085"/>
    </source>
</evidence>
<feature type="transmembrane region" description="Helical" evidence="10">
    <location>
        <begin position="568"/>
        <end position="587"/>
    </location>
</feature>
<comment type="subcellular location">
    <subcellularLocation>
        <location evidence="1">Membrane</location>
        <topology evidence="1">Multi-pass membrane protein</topology>
    </subcellularLocation>
</comment>
<feature type="compositionally biased region" description="Basic and acidic residues" evidence="9">
    <location>
        <begin position="1"/>
        <end position="23"/>
    </location>
</feature>
<feature type="transmembrane region" description="Helical" evidence="10">
    <location>
        <begin position="718"/>
        <end position="738"/>
    </location>
</feature>
<dbReference type="GeneID" id="30998200"/>
<feature type="transmembrane region" description="Helical" evidence="10">
    <location>
        <begin position="683"/>
        <end position="706"/>
    </location>
</feature>
<dbReference type="PANTHER" id="PTHR22601">
    <property type="entry name" value="ISP4 LIKE PROTEIN"/>
    <property type="match status" value="1"/>
</dbReference>
<feature type="transmembrane region" description="Helical" evidence="10">
    <location>
        <begin position="399"/>
        <end position="417"/>
    </location>
</feature>
<dbReference type="RefSeq" id="XP_020075069.1">
    <property type="nucleotide sequence ID" value="XM_020223651.1"/>
</dbReference>
<evidence type="ECO:0000256" key="2">
    <source>
        <dbReference type="ARBA" id="ARBA00008807"/>
    </source>
</evidence>
<feature type="transmembrane region" description="Helical" evidence="10">
    <location>
        <begin position="639"/>
        <end position="658"/>
    </location>
</feature>
<evidence type="ECO:0000256" key="9">
    <source>
        <dbReference type="SAM" id="MobiDB-lite"/>
    </source>
</evidence>
<keyword evidence="5" id="KW-0571">Peptide transport</keyword>
<feature type="region of interest" description="Disordered" evidence="9">
    <location>
        <begin position="1"/>
        <end position="53"/>
    </location>
</feature>
<feature type="transmembrane region" description="Helical" evidence="10">
    <location>
        <begin position="482"/>
        <end position="504"/>
    </location>
</feature>
<accession>A0A1E4RFF7</accession>
<evidence type="ECO:0000256" key="4">
    <source>
        <dbReference type="ARBA" id="ARBA00022692"/>
    </source>
</evidence>
<dbReference type="GO" id="GO:0035673">
    <property type="term" value="F:oligopeptide transmembrane transporter activity"/>
    <property type="evidence" value="ECO:0007669"/>
    <property type="project" value="InterPro"/>
</dbReference>
<evidence type="ECO:0000256" key="5">
    <source>
        <dbReference type="ARBA" id="ARBA00022856"/>
    </source>
</evidence>
<name>A0A1E4RFF7_9ASCO</name>
<feature type="transmembrane region" description="Helical" evidence="10">
    <location>
        <begin position="288"/>
        <end position="305"/>
    </location>
</feature>
<dbReference type="EMBL" id="KV454543">
    <property type="protein sequence ID" value="ODV66002.1"/>
    <property type="molecule type" value="Genomic_DNA"/>
</dbReference>
<feature type="transmembrane region" description="Helical" evidence="10">
    <location>
        <begin position="317"/>
        <end position="340"/>
    </location>
</feature>
<feature type="compositionally biased region" description="Polar residues" evidence="9">
    <location>
        <begin position="26"/>
        <end position="40"/>
    </location>
</feature>
<dbReference type="NCBIfam" id="TIGR00728">
    <property type="entry name" value="OPT_sfam"/>
    <property type="match status" value="1"/>
</dbReference>
<dbReference type="GO" id="GO:0015031">
    <property type="term" value="P:protein transport"/>
    <property type="evidence" value="ECO:0007669"/>
    <property type="project" value="UniProtKB-KW"/>
</dbReference>
<feature type="transmembrane region" description="Helical" evidence="10">
    <location>
        <begin position="455"/>
        <end position="475"/>
    </location>
</feature>
<dbReference type="OrthoDB" id="9986677at2759"/>
<dbReference type="Proteomes" id="UP000095085">
    <property type="component" value="Unassembled WGS sequence"/>
</dbReference>
<feature type="transmembrane region" description="Helical" evidence="10">
    <location>
        <begin position="186"/>
        <end position="208"/>
    </location>
</feature>
<sequence length="759" mass="86491">MSEIEPRRDNRDDLLEQDSRGENDQLLPNGQIRNRSTYKATGQGDILDGDEGDGYEDVLELPQPIRETVPLEDDPSIPVLTFRYLLLSTIFVIPGAFIDTINSFRTTSVPYSIFFVQIAGHWAGKWLAKALPNKRAKVMGVEFNLNPGPWSIKETALLTITAKSGATGNLATNALSMTELHFNERLSSFASLGIMFAAVFIGYSYSIIPKNLVLYDPQYLWPQSLMQTALLQSQAKSGQPNGKSSNTMKVFFFAVMGMTIWQLFPELIFPLMSSVALLCYLAPTNKTLNFIGSGIGGMGLLNFSFDWANISSSIMLYPYYIQVIEFIAFVVGAWVLIPLVKFSNISQFKDQLMSNKIFTGNGTLYPTDKLITPDYQLNLTAYEIYGPVYLGPQKAWNMFFEYAAYVSGIVWILSFGYDNLKQSFFRYTKNNKKGPSGNFTDRLNKLNSQYQDIPLSWYLTLLLLSLAILLILNINGKLFMPWWCCIIALISGGLIVTPLIWLYAMSNFQLPIGTFNELFYGYLVESVKKKHAAGASFYSVILGNAWYRCQHHLESRRLGFYNHIPSRAVFFAQIYGEIIGVPFNYLAMRYVLDTKRDFIDGTKIDPIHQWSGQDITSMYTNSIQYVILGPSRLFKNYPFLPYGFLVGLLAPLLIFQLHCKYSNSPLQFNLWNTTVFFSRMGRFYGNISTGYLSKFLGGTVTMLYAYRYKHDLWKRYNYILAASFDTGLNLSILIIYFFGFQMPNWWGNDPRSVERCFAY</sequence>
<feature type="transmembrane region" description="Helical" evidence="10">
    <location>
        <begin position="250"/>
        <end position="281"/>
    </location>
</feature>
<keyword evidence="8 10" id="KW-0472">Membrane</keyword>
<dbReference type="Pfam" id="PF03169">
    <property type="entry name" value="OPT"/>
    <property type="match status" value="1"/>
</dbReference>
<evidence type="ECO:0000256" key="10">
    <source>
        <dbReference type="SAM" id="Phobius"/>
    </source>
</evidence>
<gene>
    <name evidence="11" type="ORF">HYPBUDRAFT_7327</name>
</gene>
<evidence type="ECO:0000256" key="7">
    <source>
        <dbReference type="ARBA" id="ARBA00022989"/>
    </source>
</evidence>
<dbReference type="InterPro" id="IPR004648">
    <property type="entry name" value="Oligpept_transpt"/>
</dbReference>
<evidence type="ECO:0000256" key="6">
    <source>
        <dbReference type="ARBA" id="ARBA00022927"/>
    </source>
</evidence>
<evidence type="ECO:0000256" key="1">
    <source>
        <dbReference type="ARBA" id="ARBA00004141"/>
    </source>
</evidence>
<keyword evidence="3" id="KW-0813">Transport</keyword>
<keyword evidence="7 10" id="KW-1133">Transmembrane helix</keyword>
<evidence type="ECO:0000256" key="8">
    <source>
        <dbReference type="ARBA" id="ARBA00023136"/>
    </source>
</evidence>
<reference evidence="12" key="1">
    <citation type="submission" date="2016-05" db="EMBL/GenBank/DDBJ databases">
        <title>Comparative genomics of biotechnologically important yeasts.</title>
        <authorList>
            <consortium name="DOE Joint Genome Institute"/>
            <person name="Riley R."/>
            <person name="Haridas S."/>
            <person name="Wolfe K.H."/>
            <person name="Lopes M.R."/>
            <person name="Hittinger C.T."/>
            <person name="Goker M."/>
            <person name="Salamov A."/>
            <person name="Wisecaver J."/>
            <person name="Long T.M."/>
            <person name="Aerts A.L."/>
            <person name="Barry K."/>
            <person name="Choi C."/>
            <person name="Clum A."/>
            <person name="Coughlan A.Y."/>
            <person name="Deshpande S."/>
            <person name="Douglass A.P."/>
            <person name="Hanson S.J."/>
            <person name="Klenk H.-P."/>
            <person name="Labutti K."/>
            <person name="Lapidus A."/>
            <person name="Lindquist E."/>
            <person name="Lipzen A."/>
            <person name="Meier-Kolthoff J.P."/>
            <person name="Ohm R.A."/>
            <person name="Otillar R.P."/>
            <person name="Pangilinan J."/>
            <person name="Peng Y."/>
            <person name="Rokas A."/>
            <person name="Rosa C.A."/>
            <person name="Scheuner C."/>
            <person name="Sibirny A.A."/>
            <person name="Slot J.C."/>
            <person name="Stielow J.B."/>
            <person name="Sun H."/>
            <person name="Kurtzman C.P."/>
            <person name="Blackwell M."/>
            <person name="Grigoriev I.V."/>
            <person name="Jeffries T.W."/>
        </authorList>
    </citation>
    <scope>NUCLEOTIDE SEQUENCE [LARGE SCALE GENOMIC DNA]</scope>
    <source>
        <strain evidence="12">NRRL Y-1933</strain>
    </source>
</reference>
<comment type="similarity">
    <text evidence="2">Belongs to the oligopeptide OPT transporter family.</text>
</comment>
<proteinExistence type="inferred from homology"/>
<protein>
    <submittedName>
        <fullName evidence="11">Oligopeptide transporter 7</fullName>
    </submittedName>
</protein>
<evidence type="ECO:0000313" key="11">
    <source>
        <dbReference type="EMBL" id="ODV66002.1"/>
    </source>
</evidence>
<evidence type="ECO:0000256" key="3">
    <source>
        <dbReference type="ARBA" id="ARBA00022448"/>
    </source>
</evidence>
<dbReference type="AlphaFoldDB" id="A0A1E4RFF7"/>